<dbReference type="GeneID" id="26304179"/>
<reference evidence="2" key="1">
    <citation type="submission" date="2014-07" db="EMBL/GenBank/DDBJ databases">
        <title>Draft genome sequence of the yeast Pseudozyma antarctica JCM 10317 known as a producer of lipase B which used in a wide range of industrial applications.</title>
        <authorList>
            <person name="Morita T."/>
            <person name="Saika A."/>
            <person name="Koike H."/>
        </authorList>
    </citation>
    <scope>NUCLEOTIDE SEQUENCE</scope>
    <source>
        <strain evidence="2">JCM 10317</strain>
    </source>
</reference>
<protein>
    <submittedName>
        <fullName evidence="2">Uncharacterized protein</fullName>
    </submittedName>
</protein>
<proteinExistence type="predicted"/>
<dbReference type="EMBL" id="DF830074">
    <property type="protein sequence ID" value="GAK65112.1"/>
    <property type="molecule type" value="Genomic_DNA"/>
</dbReference>
<sequence length="102" mass="10640">MSSEARSPHTPRGTNEPSPRDASSPGQPAGMQGWSTASNGIVMLLIPSHGRVGGGEGKLGRAAPGKETWEPREERQAALDDEAHVSIQLGRMGEASAWPAGQ</sequence>
<evidence type="ECO:0000313" key="2">
    <source>
        <dbReference type="EMBL" id="GAK65112.1"/>
    </source>
</evidence>
<dbReference type="AlphaFoldDB" id="A0A081CEL6"/>
<keyword evidence="3" id="KW-1185">Reference proteome</keyword>
<feature type="compositionally biased region" description="Basic and acidic residues" evidence="1">
    <location>
        <begin position="67"/>
        <end position="77"/>
    </location>
</feature>
<dbReference type="Proteomes" id="UP000053758">
    <property type="component" value="Unassembled WGS sequence"/>
</dbReference>
<evidence type="ECO:0000313" key="3">
    <source>
        <dbReference type="Proteomes" id="UP000053758"/>
    </source>
</evidence>
<evidence type="ECO:0000256" key="1">
    <source>
        <dbReference type="SAM" id="MobiDB-lite"/>
    </source>
</evidence>
<dbReference type="RefSeq" id="XP_014656899.1">
    <property type="nucleotide sequence ID" value="XM_014801413.1"/>
</dbReference>
<accession>A0A081CEL6</accession>
<feature type="region of interest" description="Disordered" evidence="1">
    <location>
        <begin position="1"/>
        <end position="36"/>
    </location>
</feature>
<gene>
    <name evidence="2" type="ORF">PAN0_007d3329</name>
</gene>
<feature type="region of interest" description="Disordered" evidence="1">
    <location>
        <begin position="51"/>
        <end position="77"/>
    </location>
</feature>
<name>A0A081CEL6_PSEA2</name>
<organism evidence="2">
    <name type="scientific">Pseudozyma antarctica</name>
    <name type="common">Yeast</name>
    <name type="synonym">Candida antarctica</name>
    <dbReference type="NCBI Taxonomy" id="84753"/>
    <lineage>
        <taxon>Eukaryota</taxon>
        <taxon>Fungi</taxon>
        <taxon>Dikarya</taxon>
        <taxon>Basidiomycota</taxon>
        <taxon>Ustilaginomycotina</taxon>
        <taxon>Ustilaginomycetes</taxon>
        <taxon>Ustilaginales</taxon>
        <taxon>Ustilaginaceae</taxon>
        <taxon>Moesziomyces</taxon>
    </lineage>
</organism>
<dbReference type="HOGENOM" id="CLU_2277142_0_0_1"/>